<feature type="transmembrane region" description="Helical" evidence="1">
    <location>
        <begin position="34"/>
        <end position="55"/>
    </location>
</feature>
<proteinExistence type="predicted"/>
<sequence>MSYRCKCGIMLDKPWMERAHRCIYREMQRESRNFWKKFMIVECILITFVVIAYLLGI</sequence>
<keyword evidence="1" id="KW-1133">Transmembrane helix</keyword>
<name>A0A2K5AS38_9ARCH</name>
<evidence type="ECO:0000313" key="3">
    <source>
        <dbReference type="Proteomes" id="UP000236248"/>
    </source>
</evidence>
<keyword evidence="1" id="KW-0812">Transmembrane</keyword>
<accession>A0A2K5AS38</accession>
<dbReference type="KEGG" id="ncv:NCAV_1301"/>
<evidence type="ECO:0000313" key="2">
    <source>
        <dbReference type="EMBL" id="SPC34468.1"/>
    </source>
</evidence>
<dbReference type="EMBL" id="LT981265">
    <property type="protein sequence ID" value="SPC34468.1"/>
    <property type="molecule type" value="Genomic_DNA"/>
</dbReference>
<organism evidence="2 3">
    <name type="scientific">Candidatus Nitrosocaldus cavascurensis</name>
    <dbReference type="NCBI Taxonomy" id="2058097"/>
    <lineage>
        <taxon>Archaea</taxon>
        <taxon>Nitrososphaerota</taxon>
        <taxon>Nitrososphaeria</taxon>
        <taxon>Candidatus Nitrosocaldales</taxon>
        <taxon>Candidatus Nitrosocaldaceae</taxon>
        <taxon>Candidatus Nitrosocaldus</taxon>
    </lineage>
</organism>
<reference evidence="3" key="1">
    <citation type="submission" date="2018-01" db="EMBL/GenBank/DDBJ databases">
        <authorList>
            <person name="Kerou L M."/>
        </authorList>
    </citation>
    <scope>NUCLEOTIDE SEQUENCE [LARGE SCALE GENOMIC DNA]</scope>
    <source>
        <strain evidence="3">SCU2</strain>
    </source>
</reference>
<keyword evidence="3" id="KW-1185">Reference proteome</keyword>
<keyword evidence="1" id="KW-0472">Membrane</keyword>
<dbReference type="RefSeq" id="WP_158648684.1">
    <property type="nucleotide sequence ID" value="NZ_LT981265.1"/>
</dbReference>
<dbReference type="AlphaFoldDB" id="A0A2K5AS38"/>
<gene>
    <name evidence="2" type="ORF">NCAV_1301</name>
</gene>
<evidence type="ECO:0000256" key="1">
    <source>
        <dbReference type="SAM" id="Phobius"/>
    </source>
</evidence>
<protein>
    <submittedName>
        <fullName evidence="2">Uncharacterized protein</fullName>
    </submittedName>
</protein>
<dbReference type="GeneID" id="55636300"/>
<dbReference type="Proteomes" id="UP000236248">
    <property type="component" value="Chromosome NCAV"/>
</dbReference>